<evidence type="ECO:0000256" key="4">
    <source>
        <dbReference type="ARBA" id="ARBA00022801"/>
    </source>
</evidence>
<comment type="subcellular location">
    <subcellularLocation>
        <location evidence="1">Nucleus</location>
    </subcellularLocation>
</comment>
<feature type="region of interest" description="Disordered" evidence="10">
    <location>
        <begin position="984"/>
        <end position="1007"/>
    </location>
</feature>
<dbReference type="SUPFAM" id="SSF46689">
    <property type="entry name" value="Homeodomain-like"/>
    <property type="match status" value="2"/>
</dbReference>
<evidence type="ECO:0000256" key="3">
    <source>
        <dbReference type="ARBA" id="ARBA00022741"/>
    </source>
</evidence>
<evidence type="ECO:0000256" key="8">
    <source>
        <dbReference type="ARBA" id="ARBA00023125"/>
    </source>
</evidence>
<evidence type="ECO:0000256" key="2">
    <source>
        <dbReference type="ARBA" id="ARBA00009687"/>
    </source>
</evidence>
<dbReference type="GO" id="GO:0042393">
    <property type="term" value="F:histone binding"/>
    <property type="evidence" value="ECO:0007669"/>
    <property type="project" value="TreeGrafter"/>
</dbReference>
<comment type="similarity">
    <text evidence="2">Belongs to the SNF2/RAD54 helicase family. ISWI subfamily.</text>
</comment>
<dbReference type="InterPro" id="IPR038718">
    <property type="entry name" value="SNF2-like_sf"/>
</dbReference>
<dbReference type="SMART" id="SM00487">
    <property type="entry name" value="DEXDc"/>
    <property type="match status" value="1"/>
</dbReference>
<dbReference type="GO" id="GO:0005634">
    <property type="term" value="C:nucleus"/>
    <property type="evidence" value="ECO:0007669"/>
    <property type="project" value="UniProtKB-SubCell"/>
</dbReference>
<keyword evidence="4" id="KW-0378">Hydrolase</keyword>
<reference evidence="14" key="1">
    <citation type="submission" date="2021-01" db="EMBL/GenBank/DDBJ databases">
        <authorList>
            <person name="Corre E."/>
            <person name="Pelletier E."/>
            <person name="Niang G."/>
            <person name="Scheremetjew M."/>
            <person name="Finn R."/>
            <person name="Kale V."/>
            <person name="Holt S."/>
            <person name="Cochrane G."/>
            <person name="Meng A."/>
            <person name="Brown T."/>
            <person name="Cohen L."/>
        </authorList>
    </citation>
    <scope>NUCLEOTIDE SEQUENCE</scope>
    <source>
        <strain evidence="14">UTEX LB 985</strain>
    </source>
</reference>
<dbReference type="GO" id="GO:0140658">
    <property type="term" value="F:ATP-dependent chromatin remodeler activity"/>
    <property type="evidence" value="ECO:0007669"/>
    <property type="project" value="TreeGrafter"/>
</dbReference>
<protein>
    <submittedName>
        <fullName evidence="14">Uncharacterized protein</fullName>
    </submittedName>
</protein>
<feature type="region of interest" description="Disordered" evidence="10">
    <location>
        <begin position="1"/>
        <end position="69"/>
    </location>
</feature>
<dbReference type="InterPro" id="IPR000330">
    <property type="entry name" value="SNF2_N"/>
</dbReference>
<dbReference type="PANTHER" id="PTHR45623">
    <property type="entry name" value="CHROMODOMAIN-HELICASE-DNA-BINDING PROTEIN 3-RELATED-RELATED"/>
    <property type="match status" value="1"/>
</dbReference>
<gene>
    <name evidence="14" type="ORF">CBRE1094_LOCUS37870</name>
</gene>
<dbReference type="Pfam" id="PF00271">
    <property type="entry name" value="Helicase_C"/>
    <property type="match status" value="1"/>
</dbReference>
<evidence type="ECO:0000259" key="11">
    <source>
        <dbReference type="PROSITE" id="PS51192"/>
    </source>
</evidence>
<dbReference type="InterPro" id="IPR001005">
    <property type="entry name" value="SANT/Myb"/>
</dbReference>
<dbReference type="FunFam" id="3.40.50.10810:FF:000005">
    <property type="entry name" value="Photoperiod-independent early flowering 1"/>
    <property type="match status" value="1"/>
</dbReference>
<dbReference type="GO" id="GO:0000785">
    <property type="term" value="C:chromatin"/>
    <property type="evidence" value="ECO:0007669"/>
    <property type="project" value="TreeGrafter"/>
</dbReference>
<dbReference type="InterPro" id="IPR009057">
    <property type="entry name" value="Homeodomain-like_sf"/>
</dbReference>
<dbReference type="GO" id="GO:0031491">
    <property type="term" value="F:nucleosome binding"/>
    <property type="evidence" value="ECO:0007669"/>
    <property type="project" value="InterPro"/>
</dbReference>
<feature type="domain" description="Helicase C-terminal" evidence="12">
    <location>
        <begin position="455"/>
        <end position="623"/>
    </location>
</feature>
<feature type="domain" description="Helicase ATP-binding" evidence="11">
    <location>
        <begin position="146"/>
        <end position="315"/>
    </location>
</feature>
<dbReference type="SMART" id="SM00490">
    <property type="entry name" value="HELICc"/>
    <property type="match status" value="1"/>
</dbReference>
<proteinExistence type="inferred from homology"/>
<evidence type="ECO:0000256" key="1">
    <source>
        <dbReference type="ARBA" id="ARBA00004123"/>
    </source>
</evidence>
<dbReference type="InterPro" id="IPR015195">
    <property type="entry name" value="SLIDE"/>
</dbReference>
<feature type="region of interest" description="Disordered" evidence="10">
    <location>
        <begin position="714"/>
        <end position="744"/>
    </location>
</feature>
<dbReference type="GO" id="GO:0004386">
    <property type="term" value="F:helicase activity"/>
    <property type="evidence" value="ECO:0007669"/>
    <property type="project" value="UniProtKB-KW"/>
</dbReference>
<feature type="domain" description="SANT" evidence="13">
    <location>
        <begin position="813"/>
        <end position="865"/>
    </location>
</feature>
<dbReference type="InterPro" id="IPR001650">
    <property type="entry name" value="Helicase_C-like"/>
</dbReference>
<dbReference type="InterPro" id="IPR014001">
    <property type="entry name" value="Helicase_ATP-bd"/>
</dbReference>
<keyword evidence="8" id="KW-0238">DNA-binding</keyword>
<keyword evidence="5" id="KW-0347">Helicase</keyword>
<organism evidence="14">
    <name type="scientific">Haptolina brevifila</name>
    <dbReference type="NCBI Taxonomy" id="156173"/>
    <lineage>
        <taxon>Eukaryota</taxon>
        <taxon>Haptista</taxon>
        <taxon>Haptophyta</taxon>
        <taxon>Prymnesiophyceae</taxon>
        <taxon>Prymnesiales</taxon>
        <taxon>Prymnesiaceae</taxon>
        <taxon>Haptolina</taxon>
    </lineage>
</organism>
<keyword evidence="3" id="KW-0547">Nucleotide-binding</keyword>
<name>A0A7S2IX04_9EUKA</name>
<dbReference type="Gene3D" id="3.40.50.300">
    <property type="entry name" value="P-loop containing nucleotide triphosphate hydrolases"/>
    <property type="match status" value="1"/>
</dbReference>
<dbReference type="SUPFAM" id="SSF52540">
    <property type="entry name" value="P-loop containing nucleoside triphosphate hydrolases"/>
    <property type="match status" value="2"/>
</dbReference>
<feature type="compositionally biased region" description="Basic and acidic residues" evidence="10">
    <location>
        <begin position="714"/>
        <end position="729"/>
    </location>
</feature>
<keyword evidence="6" id="KW-0067">ATP-binding</keyword>
<dbReference type="InterPro" id="IPR017884">
    <property type="entry name" value="SANT_dom"/>
</dbReference>
<dbReference type="SUPFAM" id="SSF101224">
    <property type="entry name" value="HAND domain of the nucleosome remodeling ATPase ISWI"/>
    <property type="match status" value="1"/>
</dbReference>
<dbReference type="InterPro" id="IPR036306">
    <property type="entry name" value="ISWI_HAND-dom_sf"/>
</dbReference>
<dbReference type="CDD" id="cd18793">
    <property type="entry name" value="SF2_C_SNF"/>
    <property type="match status" value="1"/>
</dbReference>
<evidence type="ECO:0000256" key="6">
    <source>
        <dbReference type="ARBA" id="ARBA00022840"/>
    </source>
</evidence>
<evidence type="ECO:0000256" key="7">
    <source>
        <dbReference type="ARBA" id="ARBA00022853"/>
    </source>
</evidence>
<keyword evidence="7" id="KW-0156">Chromatin regulator</keyword>
<dbReference type="Pfam" id="PF09111">
    <property type="entry name" value="SLIDE"/>
    <property type="match status" value="1"/>
</dbReference>
<dbReference type="InterPro" id="IPR027417">
    <property type="entry name" value="P-loop_NTPase"/>
</dbReference>
<dbReference type="Gene3D" id="1.10.10.60">
    <property type="entry name" value="Homeodomain-like"/>
    <property type="match status" value="2"/>
</dbReference>
<dbReference type="EMBL" id="HBGU01069398">
    <property type="protein sequence ID" value="CAD9530447.1"/>
    <property type="molecule type" value="Transcribed_RNA"/>
</dbReference>
<accession>A0A7S2IX04</accession>
<evidence type="ECO:0000259" key="13">
    <source>
        <dbReference type="PROSITE" id="PS51293"/>
    </source>
</evidence>
<keyword evidence="9" id="KW-0539">Nucleus</keyword>
<dbReference type="PROSITE" id="PS51194">
    <property type="entry name" value="HELICASE_CTER"/>
    <property type="match status" value="1"/>
</dbReference>
<dbReference type="PANTHER" id="PTHR45623:SF49">
    <property type="entry name" value="SWI_SNF-RELATED MATRIX-ASSOCIATED ACTIN-DEPENDENT REGULATOR OF CHROMATIN SUBFAMILY A MEMBER 5"/>
    <property type="match status" value="1"/>
</dbReference>
<dbReference type="GO" id="GO:0003677">
    <property type="term" value="F:DNA binding"/>
    <property type="evidence" value="ECO:0007669"/>
    <property type="project" value="UniProtKB-KW"/>
</dbReference>
<dbReference type="InterPro" id="IPR049730">
    <property type="entry name" value="SNF2/RAD54-like_C"/>
</dbReference>
<evidence type="ECO:0000256" key="5">
    <source>
        <dbReference type="ARBA" id="ARBA00022806"/>
    </source>
</evidence>
<sequence length="1007" mass="113776">MYTMETGERSVFEQELGLASDANRPGSSHGEARPAHKPPALKKPRLSAPQAPVLSASQVRRQQRNDELRETKAKAAVHRAAFLSPHADVLARFGATVPPDRPDNGGERVADGSFEAAMAARAALEPPPQLLASMRDYQVHGLRWLSAMHACGTNAILADEMGLGKTLQTIALLSHVKFTLGEPGPHLVVAPLSVLSAWTSEFRRFCPQMRVLKLHSSDSDERARLMATIEDSDAYDVAITTPEMAKAPNVQTKLAHRSWWNYLVIDEGHVIKNDQSQVSQALRKFHCVRCLLLTGTPLQNNLHELWALLNFLYPETFISSKSFDAAFDLGRGAVDNAQLTAASALLRPFMLRRTKAEVEKGLPPKLETSIACPLSEQQRFWYKRLLLKESSLLAHLEGENADAAAASGTDWKKLSSLLMQLRKCCNHPYLFEGVEDKSLDPFGDHIVTNCGKMMVLDKLLLRLMKEKSRVLIFSQMTRVLDLLEDYCVYRQRAGDAFTYCRIDGSTAGTDRQDSIDAFNAPDSTVFIFLLSTRAGGLGINLQTADCVIIYDSDWNPQADLQAMDRAHRIGQKREVKVFRFVTQDSIEEKVVERAELKLQMDFAVIQQGRLAEKHKNLSKEEVLLAVRYGADKVFRSENVEITDEQIETMIANAKNLTDERAKAAGVEDKAKRDLLDFSDATVNFQEFEGVDYKNSRPGGAADMDFMALMQDSMGKRERGGTSYNERDFARGQSSAPVDKSMPKARKVPEMKDFQLFDMRRIAELYEREHQAELKRARAIQRAAEAGAAEPSEAMQPSEAELRELEELKQLESEGFSEWTRTEFNKFTKACEKHGRDNYTEIAEEVGTKTFDEVKTYAAAFWARGPEMVSEFDKTQRRIEEGERKIAEKARMAEALDTKVKASENPWQCLTIKYGNNRGKLYTEDEDRFLVCMTNELGYGKWEELKREVRRCPDFRFDWLFKSRTPIELGRRVDLLIRLIQNETKEPAQRKKKDSLPSNANDATPMEE</sequence>
<dbReference type="GO" id="GO:0016887">
    <property type="term" value="F:ATP hydrolysis activity"/>
    <property type="evidence" value="ECO:0007669"/>
    <property type="project" value="TreeGrafter"/>
</dbReference>
<evidence type="ECO:0000259" key="12">
    <source>
        <dbReference type="PROSITE" id="PS51194"/>
    </source>
</evidence>
<feature type="compositionally biased region" description="Basic residues" evidence="10">
    <location>
        <begin position="35"/>
        <end position="45"/>
    </location>
</feature>
<evidence type="ECO:0000256" key="10">
    <source>
        <dbReference type="SAM" id="MobiDB-lite"/>
    </source>
</evidence>
<dbReference type="CDD" id="cd00167">
    <property type="entry name" value="SANT"/>
    <property type="match status" value="1"/>
</dbReference>
<feature type="compositionally biased region" description="Basic and acidic residues" evidence="10">
    <location>
        <begin position="1"/>
        <end position="12"/>
    </location>
</feature>
<dbReference type="Pfam" id="PF00176">
    <property type="entry name" value="SNF2-rel_dom"/>
    <property type="match status" value="1"/>
</dbReference>
<evidence type="ECO:0000256" key="9">
    <source>
        <dbReference type="ARBA" id="ARBA00023242"/>
    </source>
</evidence>
<dbReference type="GO" id="GO:0034728">
    <property type="term" value="P:nucleosome organization"/>
    <property type="evidence" value="ECO:0007669"/>
    <property type="project" value="TreeGrafter"/>
</dbReference>
<evidence type="ECO:0000313" key="14">
    <source>
        <dbReference type="EMBL" id="CAD9530447.1"/>
    </source>
</evidence>
<dbReference type="PROSITE" id="PS51192">
    <property type="entry name" value="HELICASE_ATP_BIND_1"/>
    <property type="match status" value="1"/>
</dbReference>
<dbReference type="SMART" id="SM00717">
    <property type="entry name" value="SANT"/>
    <property type="match status" value="2"/>
</dbReference>
<dbReference type="AlphaFoldDB" id="A0A7S2IX04"/>
<dbReference type="Gene3D" id="3.40.50.10810">
    <property type="entry name" value="Tandem AAA-ATPase domain"/>
    <property type="match status" value="1"/>
</dbReference>
<dbReference type="PROSITE" id="PS51293">
    <property type="entry name" value="SANT"/>
    <property type="match status" value="1"/>
</dbReference>
<dbReference type="GO" id="GO:0005524">
    <property type="term" value="F:ATP binding"/>
    <property type="evidence" value="ECO:0007669"/>
    <property type="project" value="UniProtKB-KW"/>
</dbReference>